<gene>
    <name evidence="13" type="ORF">DASC09_047690</name>
</gene>
<feature type="domain" description="DNA-directed RNA polymerase III subunit RPC3 winged-helix" evidence="12">
    <location>
        <begin position="523"/>
        <end position="593"/>
    </location>
</feature>
<evidence type="ECO:0000259" key="11">
    <source>
        <dbReference type="Pfam" id="PF08221"/>
    </source>
</evidence>
<feature type="compositionally biased region" description="Basic and acidic residues" evidence="9">
    <location>
        <begin position="151"/>
        <end position="171"/>
    </location>
</feature>
<reference evidence="13 14" key="1">
    <citation type="journal article" date="2023" name="Elife">
        <title>Identification of key yeast species and microbe-microbe interactions impacting larval growth of Drosophila in the wild.</title>
        <authorList>
            <person name="Mure A."/>
            <person name="Sugiura Y."/>
            <person name="Maeda R."/>
            <person name="Honda K."/>
            <person name="Sakurai N."/>
            <person name="Takahashi Y."/>
            <person name="Watada M."/>
            <person name="Katoh T."/>
            <person name="Gotoh A."/>
            <person name="Gotoh Y."/>
            <person name="Taniguchi I."/>
            <person name="Nakamura K."/>
            <person name="Hayashi T."/>
            <person name="Katayama T."/>
            <person name="Uemura T."/>
            <person name="Hattori Y."/>
        </authorList>
    </citation>
    <scope>NUCLEOTIDE SEQUENCE [LARGE SCALE GENOMIC DNA]</scope>
    <source>
        <strain evidence="13 14">SC-9</strain>
    </source>
</reference>
<dbReference type="RefSeq" id="XP_064854440.1">
    <property type="nucleotide sequence ID" value="XM_064998368.1"/>
</dbReference>
<dbReference type="GO" id="GO:0003697">
    <property type="term" value="F:single-stranded DNA binding"/>
    <property type="evidence" value="ECO:0007669"/>
    <property type="project" value="UniProtKB-UniRule"/>
</dbReference>
<dbReference type="InterPro" id="IPR055207">
    <property type="entry name" value="POLR3C_WHD"/>
</dbReference>
<organism evidence="13 14">
    <name type="scientific">Saccharomycopsis crataegensis</name>
    <dbReference type="NCBI Taxonomy" id="43959"/>
    <lineage>
        <taxon>Eukaryota</taxon>
        <taxon>Fungi</taxon>
        <taxon>Dikarya</taxon>
        <taxon>Ascomycota</taxon>
        <taxon>Saccharomycotina</taxon>
        <taxon>Saccharomycetes</taxon>
        <taxon>Saccharomycopsidaceae</taxon>
        <taxon>Saccharomycopsis</taxon>
    </lineage>
</organism>
<evidence type="ECO:0000256" key="3">
    <source>
        <dbReference type="ARBA" id="ARBA00016689"/>
    </source>
</evidence>
<dbReference type="InterPro" id="IPR013197">
    <property type="entry name" value="RNA_pol_III_RPC82-rel_HTH"/>
</dbReference>
<evidence type="ECO:0000313" key="13">
    <source>
        <dbReference type="EMBL" id="GMM37444.1"/>
    </source>
</evidence>
<comment type="subcellular location">
    <subcellularLocation>
        <location evidence="1 8">Nucleus</location>
    </subcellularLocation>
</comment>
<proteinExistence type="inferred from homology"/>
<evidence type="ECO:0000256" key="1">
    <source>
        <dbReference type="ARBA" id="ARBA00004123"/>
    </source>
</evidence>
<evidence type="ECO:0000256" key="6">
    <source>
        <dbReference type="ARBA" id="ARBA00023242"/>
    </source>
</evidence>
<keyword evidence="4 8" id="KW-0240">DNA-directed RNA polymerase</keyword>
<comment type="subunit">
    <text evidence="2 8">Component of the RNA polymerase III (Pol III) complex consisting of 17 subunits.</text>
</comment>
<evidence type="ECO:0000256" key="2">
    <source>
        <dbReference type="ARBA" id="ARBA00011206"/>
    </source>
</evidence>
<comment type="similarity">
    <text evidence="8">Belongs to the RNA polymerase beta chain family.</text>
</comment>
<comment type="function">
    <text evidence="7 8">DNA-dependent RNA polymerase catalyzes the transcription of DNA into RNA using the four ribonucleoside triphosphates as substrates. Specific core component of RNA polymerase III which synthesizes small RNAs, such as 5S rRNA and tRNAs.</text>
</comment>
<dbReference type="Pfam" id="PF22536">
    <property type="entry name" value="WHD_POLR3C"/>
    <property type="match status" value="1"/>
</dbReference>
<dbReference type="InterPro" id="IPR008806">
    <property type="entry name" value="RNA_pol_III_Rpc82_C"/>
</dbReference>
<protein>
    <recommendedName>
        <fullName evidence="3 8">DNA-directed RNA polymerase III subunit RPC3</fullName>
        <shortName evidence="8">RNA polymerase III subunit C3</shortName>
    </recommendedName>
</protein>
<dbReference type="Pfam" id="PF20912">
    <property type="entry name" value="RPC3_helical"/>
    <property type="match status" value="1"/>
</dbReference>
<dbReference type="GO" id="GO:0006351">
    <property type="term" value="P:DNA-templated transcription"/>
    <property type="evidence" value="ECO:0007669"/>
    <property type="project" value="InterPro"/>
</dbReference>
<evidence type="ECO:0000256" key="8">
    <source>
        <dbReference type="RuleBase" id="RU367076"/>
    </source>
</evidence>
<keyword evidence="14" id="KW-1185">Reference proteome</keyword>
<dbReference type="EMBL" id="BTFZ01000011">
    <property type="protein sequence ID" value="GMM37444.1"/>
    <property type="molecule type" value="Genomic_DNA"/>
</dbReference>
<name>A0AAV5QRS1_9ASCO</name>
<dbReference type="GO" id="GO:0005666">
    <property type="term" value="C:RNA polymerase III complex"/>
    <property type="evidence" value="ECO:0007669"/>
    <property type="project" value="UniProtKB-UniRule"/>
</dbReference>
<evidence type="ECO:0000256" key="5">
    <source>
        <dbReference type="ARBA" id="ARBA00023163"/>
    </source>
</evidence>
<dbReference type="InterPro" id="IPR039748">
    <property type="entry name" value="RPC3"/>
</dbReference>
<evidence type="ECO:0000313" key="14">
    <source>
        <dbReference type="Proteomes" id="UP001360560"/>
    </source>
</evidence>
<dbReference type="PANTHER" id="PTHR12949">
    <property type="entry name" value="RNA POLYMERASE III DNA DIRECTED -RELATED"/>
    <property type="match status" value="1"/>
</dbReference>
<feature type="region of interest" description="Disordered" evidence="9">
    <location>
        <begin position="151"/>
        <end position="182"/>
    </location>
</feature>
<keyword evidence="6 8" id="KW-0539">Nucleus</keyword>
<evidence type="ECO:0000259" key="12">
    <source>
        <dbReference type="Pfam" id="PF22536"/>
    </source>
</evidence>
<evidence type="ECO:0000256" key="9">
    <source>
        <dbReference type="SAM" id="MobiDB-lite"/>
    </source>
</evidence>
<accession>A0AAV5QRS1</accession>
<evidence type="ECO:0000259" key="10">
    <source>
        <dbReference type="Pfam" id="PF05645"/>
    </source>
</evidence>
<dbReference type="Pfam" id="PF05645">
    <property type="entry name" value="RNA_pol_Rpc82"/>
    <property type="match status" value="1"/>
</dbReference>
<feature type="compositionally biased region" description="Acidic residues" evidence="9">
    <location>
        <begin position="172"/>
        <end position="182"/>
    </location>
</feature>
<evidence type="ECO:0000256" key="7">
    <source>
        <dbReference type="ARBA" id="ARBA00025127"/>
    </source>
</evidence>
<dbReference type="InterPro" id="IPR036388">
    <property type="entry name" value="WH-like_DNA-bd_sf"/>
</dbReference>
<feature type="domain" description="RNA polymerase III subunit RPC82-related helix-turn-helix" evidence="11">
    <location>
        <begin position="26"/>
        <end position="85"/>
    </location>
</feature>
<comment type="caution">
    <text evidence="13">The sequence shown here is derived from an EMBL/GenBank/DDBJ whole genome shotgun (WGS) entry which is preliminary data.</text>
</comment>
<sequence length="681" mass="78329">MSSVDNGSIESVSEKASRIQSAKSYLFTTLLKDLLGLGPSIIISKLYSNGRLTLRELSAKTKIGKRKVQGILVKLIQLKCVKYFAPSGSKKPTVNYYVNEEGLLIFLYSGEIIASIKKKYSDDLMAEIIQNFLNYGNLTLSDYLSNLESHKNENQNKENQNKEKDENGSENRDEDDNDEDLDEKSDIEKKFNILIQDGWIVPIKSDIEFQNKYDIYRELYQKNYAKYPKATSISEIKRKKEVKYSTEIDFNKLFEFSKKDIYESDNSFFNKGANTMFGSDSFGSSKIKQDLAFKFSLARFFKHMRSVCLVKIVNQRLGPVSSKVFGLVMQKIEKNSQDCSKFALDFADVYLNLNSKMESQGDSTIIASSDIPAKSLPQYLSYAKLVLDAENSVCFTLQDIAALLKKREDIDLSNSIKFKSVHSNKRKNRDNQNMGPATKKIKQENEILAMQVLNGNHNDSDEEGDENTEDMDEKHSVGALYQHLELMANSSIPFLRRNPNGAYYVPFSELMSKTKEMNFMYLVKSVLGRNEFKVLNCIIKSKLIDEKALINHTLLKDDDLRVCINRLFKLQAIEVQEIPKTVDRQANRSAFAYRFNKKFNTRLLENNLLHEISLIFNHINETKEKNKLLLGKANREDIKGKEEDMLLTSELNQLKWLNENELNCVSRIHRARSIWEVFAIF</sequence>
<dbReference type="GeneID" id="90075419"/>
<dbReference type="AlphaFoldDB" id="A0AAV5QRS1"/>
<feature type="domain" description="RNA polymerase III Rpc82 C -terminal" evidence="10">
    <location>
        <begin position="190"/>
        <end position="512"/>
    </location>
</feature>
<keyword evidence="5 8" id="KW-0804">Transcription</keyword>
<dbReference type="Gene3D" id="1.10.10.10">
    <property type="entry name" value="Winged helix-like DNA-binding domain superfamily/Winged helix DNA-binding domain"/>
    <property type="match status" value="2"/>
</dbReference>
<evidence type="ECO:0000256" key="4">
    <source>
        <dbReference type="ARBA" id="ARBA00022478"/>
    </source>
</evidence>
<dbReference type="Proteomes" id="UP001360560">
    <property type="component" value="Unassembled WGS sequence"/>
</dbReference>
<dbReference type="Pfam" id="PF08221">
    <property type="entry name" value="HTH_9"/>
    <property type="match status" value="1"/>
</dbReference>
<dbReference type="PANTHER" id="PTHR12949:SF0">
    <property type="entry name" value="DNA-DIRECTED RNA POLYMERASE III SUBUNIT RPC3"/>
    <property type="match status" value="1"/>
</dbReference>